<sequence length="233" mass="27690">MVCSQYIYKPYNSKLRQKETFQQKNKKERKSSSTVSKNFFVKSKNSGTSNESETYKSNSSKVNHELQSIKKPFDKKKYRLQKYSKKYKLEQWQEKRKKAVVRDYYKTLKKDVNTNGSTISKEHFDELVDGTESTDRGVLIDTNTTMSDIKSANSVAETENVTTRGIKEKKRKPFRKAYQVFEHINEEKEKRREVLLIKKREKEEALNAYKKKKAEKFKKLNKKTKKRPTNNER</sequence>
<feature type="region of interest" description="Disordered" evidence="1">
    <location>
        <begin position="18"/>
        <end position="68"/>
    </location>
</feature>
<reference evidence="2 3" key="1">
    <citation type="journal article" date="2023" name="Insect Mol. Biol.">
        <title>Genome sequencing provides insights into the evolution of gene families encoding plant cell wall-degrading enzymes in longhorned beetles.</title>
        <authorList>
            <person name="Shin N.R."/>
            <person name="Okamura Y."/>
            <person name="Kirsch R."/>
            <person name="Pauchet Y."/>
        </authorList>
    </citation>
    <scope>NUCLEOTIDE SEQUENCE [LARGE SCALE GENOMIC DNA]</scope>
    <source>
        <strain evidence="2">EAD_L_NR</strain>
    </source>
</reference>
<feature type="compositionally biased region" description="Polar residues" evidence="1">
    <location>
        <begin position="32"/>
        <end position="61"/>
    </location>
</feature>
<dbReference type="Pfam" id="PF08524">
    <property type="entry name" value="rRNA_processing"/>
    <property type="match status" value="1"/>
</dbReference>
<proteinExistence type="predicted"/>
<name>A0AAV8WBI3_9CUCU</name>
<evidence type="ECO:0000313" key="3">
    <source>
        <dbReference type="Proteomes" id="UP001159042"/>
    </source>
</evidence>
<keyword evidence="3" id="KW-1185">Reference proteome</keyword>
<organism evidence="2 3">
    <name type="scientific">Exocentrus adspersus</name>
    <dbReference type="NCBI Taxonomy" id="1586481"/>
    <lineage>
        <taxon>Eukaryota</taxon>
        <taxon>Metazoa</taxon>
        <taxon>Ecdysozoa</taxon>
        <taxon>Arthropoda</taxon>
        <taxon>Hexapoda</taxon>
        <taxon>Insecta</taxon>
        <taxon>Pterygota</taxon>
        <taxon>Neoptera</taxon>
        <taxon>Endopterygota</taxon>
        <taxon>Coleoptera</taxon>
        <taxon>Polyphaga</taxon>
        <taxon>Cucujiformia</taxon>
        <taxon>Chrysomeloidea</taxon>
        <taxon>Cerambycidae</taxon>
        <taxon>Lamiinae</taxon>
        <taxon>Acanthocinini</taxon>
        <taxon>Exocentrus</taxon>
    </lineage>
</organism>
<dbReference type="Proteomes" id="UP001159042">
    <property type="component" value="Unassembled WGS sequence"/>
</dbReference>
<comment type="caution">
    <text evidence="2">The sequence shown here is derived from an EMBL/GenBank/DDBJ whole genome shotgun (WGS) entry which is preliminary data.</text>
</comment>
<feature type="region of interest" description="Disordered" evidence="1">
    <location>
        <begin position="214"/>
        <end position="233"/>
    </location>
</feature>
<protein>
    <submittedName>
        <fullName evidence="2">Uncharacterized protein</fullName>
    </submittedName>
</protein>
<evidence type="ECO:0000256" key="1">
    <source>
        <dbReference type="SAM" id="MobiDB-lite"/>
    </source>
</evidence>
<gene>
    <name evidence="2" type="ORF">NQ315_006717</name>
</gene>
<evidence type="ECO:0000313" key="2">
    <source>
        <dbReference type="EMBL" id="KAJ8923941.1"/>
    </source>
</evidence>
<dbReference type="PRINTS" id="PR01854">
    <property type="entry name" value="BR22PROTEIN"/>
</dbReference>
<dbReference type="InterPro" id="IPR013730">
    <property type="entry name" value="Fyv7/TAP26"/>
</dbReference>
<accession>A0AAV8WBI3</accession>
<dbReference type="EMBL" id="JANEYG010000003">
    <property type="protein sequence ID" value="KAJ8923941.1"/>
    <property type="molecule type" value="Genomic_DNA"/>
</dbReference>
<dbReference type="AlphaFoldDB" id="A0AAV8WBI3"/>